<protein>
    <submittedName>
        <fullName evidence="2">Uncharacterized protein</fullName>
    </submittedName>
</protein>
<dbReference type="EMBL" id="KD213436">
    <property type="protein sequence ID" value="EMS51944.1"/>
    <property type="molecule type" value="Genomic_DNA"/>
</dbReference>
<proteinExistence type="predicted"/>
<dbReference type="AlphaFoldDB" id="M7ZUY9"/>
<name>M7ZUY9_TRIUA</name>
<reference evidence="2" key="1">
    <citation type="journal article" date="2013" name="Nature">
        <title>Draft genome of the wheat A-genome progenitor Triticum urartu.</title>
        <authorList>
            <person name="Ling H.Q."/>
            <person name="Zhao S."/>
            <person name="Liu D."/>
            <person name="Wang J."/>
            <person name="Sun H."/>
            <person name="Zhang C."/>
            <person name="Fan H."/>
            <person name="Li D."/>
            <person name="Dong L."/>
            <person name="Tao Y."/>
            <person name="Gao C."/>
            <person name="Wu H."/>
            <person name="Li Y."/>
            <person name="Cui Y."/>
            <person name="Guo X."/>
            <person name="Zheng S."/>
            <person name="Wang B."/>
            <person name="Yu K."/>
            <person name="Liang Q."/>
            <person name="Yang W."/>
            <person name="Lou X."/>
            <person name="Chen J."/>
            <person name="Feng M."/>
            <person name="Jian J."/>
            <person name="Zhang X."/>
            <person name="Luo G."/>
            <person name="Jiang Y."/>
            <person name="Liu J."/>
            <person name="Wang Z."/>
            <person name="Sha Y."/>
            <person name="Zhang B."/>
            <person name="Wu H."/>
            <person name="Tang D."/>
            <person name="Shen Q."/>
            <person name="Xue P."/>
            <person name="Zou S."/>
            <person name="Wang X."/>
            <person name="Liu X."/>
            <person name="Wang F."/>
            <person name="Yang Y."/>
            <person name="An X."/>
            <person name="Dong Z."/>
            <person name="Zhang K."/>
            <person name="Zhang X."/>
            <person name="Luo M.C."/>
            <person name="Dvorak J."/>
            <person name="Tong Y."/>
            <person name="Wang J."/>
            <person name="Yang H."/>
            <person name="Li Z."/>
            <person name="Wang D."/>
            <person name="Zhang A."/>
            <person name="Wang J."/>
        </authorList>
    </citation>
    <scope>NUCLEOTIDE SEQUENCE</scope>
</reference>
<evidence type="ECO:0000313" key="2">
    <source>
        <dbReference type="EMBL" id="EMS51944.1"/>
    </source>
</evidence>
<accession>M7ZUY9</accession>
<evidence type="ECO:0000256" key="1">
    <source>
        <dbReference type="SAM" id="MobiDB-lite"/>
    </source>
</evidence>
<sequence length="111" mass="11952">MAPPASGRTAPPPHLRYPGGRLTHDLLRGLVRSNAYANPRSTTAAAAPGMEGAASAGEHIGAPPRPPRIRQRNILVRRHLLPEETGATVLSTPYCLIPRVRVASSRLLLRR</sequence>
<feature type="compositionally biased region" description="Low complexity" evidence="1">
    <location>
        <begin position="44"/>
        <end position="57"/>
    </location>
</feature>
<feature type="region of interest" description="Disordered" evidence="1">
    <location>
        <begin position="41"/>
        <end position="68"/>
    </location>
</feature>
<gene>
    <name evidence="2" type="ORF">TRIUR3_11927</name>
</gene>
<feature type="region of interest" description="Disordered" evidence="1">
    <location>
        <begin position="1"/>
        <end position="20"/>
    </location>
</feature>
<organism evidence="2">
    <name type="scientific">Triticum urartu</name>
    <name type="common">Red wild einkorn</name>
    <name type="synonym">Crithodium urartu</name>
    <dbReference type="NCBI Taxonomy" id="4572"/>
    <lineage>
        <taxon>Eukaryota</taxon>
        <taxon>Viridiplantae</taxon>
        <taxon>Streptophyta</taxon>
        <taxon>Embryophyta</taxon>
        <taxon>Tracheophyta</taxon>
        <taxon>Spermatophyta</taxon>
        <taxon>Magnoliopsida</taxon>
        <taxon>Liliopsida</taxon>
        <taxon>Poales</taxon>
        <taxon>Poaceae</taxon>
        <taxon>BOP clade</taxon>
        <taxon>Pooideae</taxon>
        <taxon>Triticodae</taxon>
        <taxon>Triticeae</taxon>
        <taxon>Triticinae</taxon>
        <taxon>Triticum</taxon>
    </lineage>
</organism>